<dbReference type="RefSeq" id="WP_201175542.1">
    <property type="nucleotide sequence ID" value="NZ_JAEPWM010000009.1"/>
</dbReference>
<reference evidence="1" key="2">
    <citation type="submission" date="2021-01" db="EMBL/GenBank/DDBJ databases">
        <authorList>
            <person name="Kang M."/>
        </authorList>
    </citation>
    <scope>NUCLEOTIDE SEQUENCE</scope>
    <source>
        <strain evidence="1">KACC 17527</strain>
    </source>
</reference>
<keyword evidence="2" id="KW-1185">Reference proteome</keyword>
<protein>
    <recommendedName>
        <fullName evidence="3">DUF2158 domain-containing protein</fullName>
    </recommendedName>
</protein>
<organism evidence="1 2">
    <name type="scientific">Ramlibacter ginsenosidimutans</name>
    <dbReference type="NCBI Taxonomy" id="502333"/>
    <lineage>
        <taxon>Bacteria</taxon>
        <taxon>Pseudomonadati</taxon>
        <taxon>Pseudomonadota</taxon>
        <taxon>Betaproteobacteria</taxon>
        <taxon>Burkholderiales</taxon>
        <taxon>Comamonadaceae</taxon>
        <taxon>Ramlibacter</taxon>
    </lineage>
</organism>
<reference evidence="1" key="1">
    <citation type="journal article" date="2012" name="J. Microbiol. Biotechnol.">
        <title>Ramlibacter ginsenosidimutans sp. nov., with ginsenoside-converting activity.</title>
        <authorList>
            <person name="Wang L."/>
            <person name="An D.S."/>
            <person name="Kim S.G."/>
            <person name="Jin F.X."/>
            <person name="Kim S.C."/>
            <person name="Lee S.T."/>
            <person name="Im W.T."/>
        </authorList>
    </citation>
    <scope>NUCLEOTIDE SEQUENCE</scope>
    <source>
        <strain evidence="1">KACC 17527</strain>
    </source>
</reference>
<name>A0A934TWW0_9BURK</name>
<evidence type="ECO:0008006" key="3">
    <source>
        <dbReference type="Google" id="ProtNLM"/>
    </source>
</evidence>
<dbReference type="EMBL" id="JAEPWM010000009">
    <property type="protein sequence ID" value="MBK6008380.1"/>
    <property type="molecule type" value="Genomic_DNA"/>
</dbReference>
<proteinExistence type="predicted"/>
<evidence type="ECO:0000313" key="1">
    <source>
        <dbReference type="EMBL" id="MBK6008380.1"/>
    </source>
</evidence>
<accession>A0A934TWW0</accession>
<evidence type="ECO:0000313" key="2">
    <source>
        <dbReference type="Proteomes" id="UP000630528"/>
    </source>
</evidence>
<comment type="caution">
    <text evidence="1">The sequence shown here is derived from an EMBL/GenBank/DDBJ whole genome shotgun (WGS) entry which is preliminary data.</text>
</comment>
<dbReference type="Proteomes" id="UP000630528">
    <property type="component" value="Unassembled WGS sequence"/>
</dbReference>
<gene>
    <name evidence="1" type="ORF">JJB11_19920</name>
</gene>
<dbReference type="AlphaFoldDB" id="A0A934TWW0"/>
<sequence length="62" mass="7041">MTTNEIRPGDRVQYKGTGPVMIVLSVSQDLCYCTWGDDASNLQHSTFRKENLVPAREDKPRD</sequence>